<gene>
    <name evidence="18" type="ORF">FC14_GL001626</name>
</gene>
<dbReference type="Pfam" id="PF02436">
    <property type="entry name" value="PYC_OADA"/>
    <property type="match status" value="1"/>
</dbReference>
<dbReference type="CDD" id="cd07937">
    <property type="entry name" value="DRE_TIM_PC_TC_5S"/>
    <property type="match status" value="1"/>
</dbReference>
<evidence type="ECO:0000313" key="18">
    <source>
        <dbReference type="EMBL" id="KRM64975.1"/>
    </source>
</evidence>
<dbReference type="InterPro" id="IPR005482">
    <property type="entry name" value="Biotin_COase_C"/>
</dbReference>
<evidence type="ECO:0000256" key="10">
    <source>
        <dbReference type="PIRSR" id="PIRSR001594-1"/>
    </source>
</evidence>
<comment type="cofactor">
    <cofactor evidence="1 9">
        <name>biotin</name>
        <dbReference type="ChEBI" id="CHEBI:57586"/>
    </cofactor>
</comment>
<dbReference type="InterPro" id="IPR055268">
    <property type="entry name" value="PCB-like"/>
</dbReference>
<keyword evidence="3 9" id="KW-0436">Ligase</keyword>
<dbReference type="PROSITE" id="PS50991">
    <property type="entry name" value="PYR_CT"/>
    <property type="match status" value="1"/>
</dbReference>
<accession>A0A0R2ADN3</accession>
<dbReference type="InterPro" id="IPR011053">
    <property type="entry name" value="Single_hybrid_motif"/>
</dbReference>
<dbReference type="PIRSF" id="PIRSF001594">
    <property type="entry name" value="Pyruv_carbox"/>
    <property type="match status" value="1"/>
</dbReference>
<evidence type="ECO:0000256" key="2">
    <source>
        <dbReference type="ARBA" id="ARBA00013057"/>
    </source>
</evidence>
<evidence type="ECO:0000259" key="14">
    <source>
        <dbReference type="PROSITE" id="PS50968"/>
    </source>
</evidence>
<dbReference type="GO" id="GO:0005737">
    <property type="term" value="C:cytoplasm"/>
    <property type="evidence" value="ECO:0007669"/>
    <property type="project" value="TreeGrafter"/>
</dbReference>
<keyword evidence="18" id="KW-0670">Pyruvate</keyword>
<dbReference type="PROSITE" id="PS00867">
    <property type="entry name" value="CPSASE_2"/>
    <property type="match status" value="1"/>
</dbReference>
<dbReference type="Pfam" id="PF02786">
    <property type="entry name" value="CPSase_L_D2"/>
    <property type="match status" value="1"/>
</dbReference>
<feature type="modified residue" description="N6-carboxylysine" evidence="13">
    <location>
        <position position="706"/>
    </location>
</feature>
<feature type="active site" evidence="10">
    <location>
        <position position="291"/>
    </location>
</feature>
<evidence type="ECO:0000256" key="7">
    <source>
        <dbReference type="ARBA" id="ARBA00023211"/>
    </source>
</evidence>
<dbReference type="Gene3D" id="3.30.470.20">
    <property type="entry name" value="ATP-grasp fold, B domain"/>
    <property type="match status" value="1"/>
</dbReference>
<feature type="domain" description="Biotin carboxylation" evidence="16">
    <location>
        <begin position="1"/>
        <end position="451"/>
    </location>
</feature>
<dbReference type="SUPFAM" id="SSF51230">
    <property type="entry name" value="Single hybrid motif"/>
    <property type="match status" value="1"/>
</dbReference>
<dbReference type="PROSITE" id="PS50975">
    <property type="entry name" value="ATP_GRASP"/>
    <property type="match status" value="1"/>
</dbReference>
<feature type="binding site" evidence="11">
    <location>
        <position position="609"/>
    </location>
    <ligand>
        <name>substrate</name>
    </ligand>
</feature>
<dbReference type="EMBL" id="AYYP01000022">
    <property type="protein sequence ID" value="KRM64975.1"/>
    <property type="molecule type" value="Genomic_DNA"/>
</dbReference>
<feature type="modified residue" description="N6-biotinyllysine" evidence="13">
    <location>
        <position position="1105"/>
    </location>
</feature>
<dbReference type="InterPro" id="IPR003379">
    <property type="entry name" value="Carboxylase_cons_dom"/>
</dbReference>
<dbReference type="Pfam" id="PF00289">
    <property type="entry name" value="Biotin_carb_N"/>
    <property type="match status" value="1"/>
</dbReference>
<evidence type="ECO:0000256" key="1">
    <source>
        <dbReference type="ARBA" id="ARBA00001953"/>
    </source>
</evidence>
<evidence type="ECO:0000256" key="9">
    <source>
        <dbReference type="PIRNR" id="PIRNR001594"/>
    </source>
</evidence>
<dbReference type="SUPFAM" id="SSF89000">
    <property type="entry name" value="post-HMGL domain-like"/>
    <property type="match status" value="1"/>
</dbReference>
<dbReference type="FunFam" id="3.30.470.20:FF:000012">
    <property type="entry name" value="Pyruvate carboxylase"/>
    <property type="match status" value="1"/>
</dbReference>
<dbReference type="FunFam" id="3.40.50.20:FF:000010">
    <property type="entry name" value="Propionyl-CoA carboxylase subunit alpha"/>
    <property type="match status" value="1"/>
</dbReference>
<dbReference type="Proteomes" id="UP000051008">
    <property type="component" value="Unassembled WGS sequence"/>
</dbReference>
<evidence type="ECO:0000256" key="13">
    <source>
        <dbReference type="PIRSR" id="PIRSR001594-4"/>
    </source>
</evidence>
<evidence type="ECO:0000256" key="3">
    <source>
        <dbReference type="ARBA" id="ARBA00022598"/>
    </source>
</evidence>
<dbReference type="GO" id="GO:0046872">
    <property type="term" value="F:metal ion binding"/>
    <property type="evidence" value="ECO:0007669"/>
    <property type="project" value="UniProtKB-KW"/>
</dbReference>
<keyword evidence="5 9" id="KW-0547">Nucleotide-binding</keyword>
<dbReference type="Gene3D" id="2.40.50.100">
    <property type="match status" value="1"/>
</dbReference>
<feature type="binding site" evidence="12">
    <location>
        <position position="735"/>
    </location>
    <ligand>
        <name>Mn(2+)</name>
        <dbReference type="ChEBI" id="CHEBI:29035"/>
    </ligand>
</feature>
<dbReference type="PANTHER" id="PTHR43778:SF2">
    <property type="entry name" value="PYRUVATE CARBOXYLASE, MITOCHONDRIAL"/>
    <property type="match status" value="1"/>
</dbReference>
<dbReference type="FunFam" id="2.40.50.100:FF:000003">
    <property type="entry name" value="Acetyl-CoA carboxylase biotin carboxyl carrier protein"/>
    <property type="match status" value="1"/>
</dbReference>
<dbReference type="GO" id="GO:0004736">
    <property type="term" value="F:pyruvate carboxylase activity"/>
    <property type="evidence" value="ECO:0007669"/>
    <property type="project" value="UniProtKB-EC"/>
</dbReference>
<feature type="domain" description="ATP-grasp" evidence="15">
    <location>
        <begin position="120"/>
        <end position="316"/>
    </location>
</feature>
<dbReference type="NCBIfam" id="NF006761">
    <property type="entry name" value="PRK09282.1"/>
    <property type="match status" value="1"/>
</dbReference>
<dbReference type="InterPro" id="IPR011764">
    <property type="entry name" value="Biotin_carboxylation_dom"/>
</dbReference>
<keyword evidence="6 9" id="KW-0067">ATP-binding</keyword>
<feature type="binding site" evidence="12">
    <location>
        <position position="737"/>
    </location>
    <ligand>
        <name>Mn(2+)</name>
        <dbReference type="ChEBI" id="CHEBI:29035"/>
    </ligand>
</feature>
<feature type="binding site" evidence="11">
    <location>
        <position position="116"/>
    </location>
    <ligand>
        <name>ATP</name>
        <dbReference type="ChEBI" id="CHEBI:30616"/>
    </ligand>
</feature>
<dbReference type="PROSITE" id="PS50979">
    <property type="entry name" value="BC"/>
    <property type="match status" value="1"/>
</dbReference>
<dbReference type="InterPro" id="IPR005930">
    <property type="entry name" value="Pyruv_COase"/>
</dbReference>
<keyword evidence="8 9" id="KW-0092">Biotin</keyword>
<dbReference type="InterPro" id="IPR011761">
    <property type="entry name" value="ATP-grasp"/>
</dbReference>
<dbReference type="GO" id="GO:0005524">
    <property type="term" value="F:ATP binding"/>
    <property type="evidence" value="ECO:0007669"/>
    <property type="project" value="UniProtKB-UniRule"/>
</dbReference>
<dbReference type="RefSeq" id="WP_056976507.1">
    <property type="nucleotide sequence ID" value="NZ_AYYP01000022.1"/>
</dbReference>
<proteinExistence type="predicted"/>
<dbReference type="PATRIC" id="fig|1423718.3.peg.1691"/>
<evidence type="ECO:0000313" key="19">
    <source>
        <dbReference type="Proteomes" id="UP000051008"/>
    </source>
</evidence>
<evidence type="ECO:0000259" key="15">
    <source>
        <dbReference type="PROSITE" id="PS50975"/>
    </source>
</evidence>
<dbReference type="FunFam" id="3.30.1490.20:FF:000018">
    <property type="entry name" value="Biotin carboxylase"/>
    <property type="match status" value="1"/>
</dbReference>
<evidence type="ECO:0000256" key="6">
    <source>
        <dbReference type="ARBA" id="ARBA00022840"/>
    </source>
</evidence>
<dbReference type="InterPro" id="IPR000891">
    <property type="entry name" value="PYR_CT"/>
</dbReference>
<dbReference type="InterPro" id="IPR005479">
    <property type="entry name" value="CPAse_ATP-bd"/>
</dbReference>
<name>A0A0R2ADN3_9LACO</name>
<comment type="caution">
    <text evidence="18">The sequence shown here is derived from an EMBL/GenBank/DDBJ whole genome shotgun (WGS) entry which is preliminary data.</text>
</comment>
<dbReference type="PANTHER" id="PTHR43778">
    <property type="entry name" value="PYRUVATE CARBOXYLASE"/>
    <property type="match status" value="1"/>
</dbReference>
<dbReference type="Gene3D" id="3.20.20.70">
    <property type="entry name" value="Aldolase class I"/>
    <property type="match status" value="1"/>
</dbReference>
<dbReference type="OrthoDB" id="9807469at2"/>
<dbReference type="EC" id="6.4.1.1" evidence="2 9"/>
<comment type="function">
    <text evidence="9">Catalyzes a 2-step reaction, involving the ATP-dependent carboxylation of the covalently attached biotin in the first step and the transfer of the carboxyl group to pyruvate in the second.</text>
</comment>
<keyword evidence="7" id="KW-0464">Manganese</keyword>
<dbReference type="NCBIfam" id="TIGR01235">
    <property type="entry name" value="pyruv_carbox"/>
    <property type="match status" value="1"/>
</dbReference>
<dbReference type="Pfam" id="PF00682">
    <property type="entry name" value="HMGL-like"/>
    <property type="match status" value="1"/>
</dbReference>
<dbReference type="NCBIfam" id="NF009554">
    <property type="entry name" value="PRK12999.1"/>
    <property type="match status" value="1"/>
</dbReference>
<dbReference type="Pfam" id="PF02785">
    <property type="entry name" value="Biotin_carb_C"/>
    <property type="match status" value="1"/>
</dbReference>
<evidence type="ECO:0000259" key="16">
    <source>
        <dbReference type="PROSITE" id="PS50979"/>
    </source>
</evidence>
<organism evidence="18 19">
    <name type="scientific">Ligilactobacillus agilis DSM 20509</name>
    <dbReference type="NCBI Taxonomy" id="1423718"/>
    <lineage>
        <taxon>Bacteria</taxon>
        <taxon>Bacillati</taxon>
        <taxon>Bacillota</taxon>
        <taxon>Bacilli</taxon>
        <taxon>Lactobacillales</taxon>
        <taxon>Lactobacillaceae</taxon>
        <taxon>Ligilactobacillus</taxon>
    </lineage>
</organism>
<dbReference type="SUPFAM" id="SSF56059">
    <property type="entry name" value="Glutathione synthetase ATP-binding domain-like"/>
    <property type="match status" value="1"/>
</dbReference>
<feature type="domain" description="Pyruvate carboxyltransferase" evidence="17">
    <location>
        <begin position="528"/>
        <end position="796"/>
    </location>
</feature>
<dbReference type="SUPFAM" id="SSF51569">
    <property type="entry name" value="Aldolase"/>
    <property type="match status" value="1"/>
</dbReference>
<feature type="binding site" evidence="11">
    <location>
        <position position="869"/>
    </location>
    <ligand>
        <name>substrate</name>
    </ligand>
</feature>
<dbReference type="CDD" id="cd06850">
    <property type="entry name" value="biotinyl_domain"/>
    <property type="match status" value="1"/>
</dbReference>
<dbReference type="GO" id="GO:0006094">
    <property type="term" value="P:gluconeogenesis"/>
    <property type="evidence" value="ECO:0007669"/>
    <property type="project" value="InterPro"/>
</dbReference>
<dbReference type="Pfam" id="PF00364">
    <property type="entry name" value="Biotin_lipoyl"/>
    <property type="match status" value="1"/>
</dbReference>
<evidence type="ECO:0000256" key="8">
    <source>
        <dbReference type="ARBA" id="ARBA00023267"/>
    </source>
</evidence>
<dbReference type="InterPro" id="IPR016185">
    <property type="entry name" value="PreATP-grasp_dom_sf"/>
</dbReference>
<dbReference type="AlphaFoldDB" id="A0A0R2ADN3"/>
<dbReference type="InterPro" id="IPR013785">
    <property type="entry name" value="Aldolase_TIM"/>
</dbReference>
<evidence type="ECO:0000256" key="4">
    <source>
        <dbReference type="ARBA" id="ARBA00022723"/>
    </source>
</evidence>
<dbReference type="InterPro" id="IPR000089">
    <property type="entry name" value="Biotin_lipoyl"/>
</dbReference>
<evidence type="ECO:0000256" key="5">
    <source>
        <dbReference type="ARBA" id="ARBA00022741"/>
    </source>
</evidence>
<keyword evidence="4 12" id="KW-0479">Metal-binding</keyword>
<feature type="binding site" evidence="11">
    <location>
        <position position="200"/>
    </location>
    <ligand>
        <name>ATP</name>
        <dbReference type="ChEBI" id="CHEBI:30616"/>
    </ligand>
</feature>
<feature type="binding site" description="via carbamate group" evidence="12">
    <location>
        <position position="706"/>
    </location>
    <ligand>
        <name>Mn(2+)</name>
        <dbReference type="ChEBI" id="CHEBI:29035"/>
    </ligand>
</feature>
<dbReference type="InterPro" id="IPR005481">
    <property type="entry name" value="BC-like_N"/>
</dbReference>
<reference evidence="18 19" key="1">
    <citation type="journal article" date="2015" name="Genome Announc.">
        <title>Expanding the biotechnology potential of lactobacilli through comparative genomics of 213 strains and associated genera.</title>
        <authorList>
            <person name="Sun Z."/>
            <person name="Harris H.M."/>
            <person name="McCann A."/>
            <person name="Guo C."/>
            <person name="Argimon S."/>
            <person name="Zhang W."/>
            <person name="Yang X."/>
            <person name="Jeffery I.B."/>
            <person name="Cooney J.C."/>
            <person name="Kagawa T.F."/>
            <person name="Liu W."/>
            <person name="Song Y."/>
            <person name="Salvetti E."/>
            <person name="Wrobel A."/>
            <person name="Rasinkangas P."/>
            <person name="Parkhill J."/>
            <person name="Rea M.C."/>
            <person name="O'Sullivan O."/>
            <person name="Ritari J."/>
            <person name="Douillard F.P."/>
            <person name="Paul Ross R."/>
            <person name="Yang R."/>
            <person name="Briner A.E."/>
            <person name="Felis G.E."/>
            <person name="de Vos W.M."/>
            <person name="Barrangou R."/>
            <person name="Klaenhammer T.R."/>
            <person name="Caufield P.W."/>
            <person name="Cui Y."/>
            <person name="Zhang H."/>
            <person name="O'Toole P.W."/>
        </authorList>
    </citation>
    <scope>NUCLEOTIDE SEQUENCE [LARGE SCALE GENOMIC DNA]</scope>
    <source>
        <strain evidence="18 19">DSM 20509</strain>
    </source>
</reference>
<feature type="domain" description="Lipoyl-binding" evidence="14">
    <location>
        <begin position="1064"/>
        <end position="1139"/>
    </location>
</feature>
<feature type="binding site" evidence="12">
    <location>
        <position position="537"/>
    </location>
    <ligand>
        <name>Mn(2+)</name>
        <dbReference type="ChEBI" id="CHEBI:29035"/>
    </ligand>
</feature>
<evidence type="ECO:0000259" key="17">
    <source>
        <dbReference type="PROSITE" id="PS50991"/>
    </source>
</evidence>
<dbReference type="SMART" id="SM00878">
    <property type="entry name" value="Biotin_carb_C"/>
    <property type="match status" value="1"/>
</dbReference>
<dbReference type="InterPro" id="IPR011054">
    <property type="entry name" value="Rudment_hybrid_motif"/>
</dbReference>
<comment type="catalytic activity">
    <reaction evidence="9">
        <text>hydrogencarbonate + pyruvate + ATP = oxaloacetate + ADP + phosphate + H(+)</text>
        <dbReference type="Rhea" id="RHEA:20844"/>
        <dbReference type="ChEBI" id="CHEBI:15361"/>
        <dbReference type="ChEBI" id="CHEBI:15378"/>
        <dbReference type="ChEBI" id="CHEBI:16452"/>
        <dbReference type="ChEBI" id="CHEBI:17544"/>
        <dbReference type="ChEBI" id="CHEBI:30616"/>
        <dbReference type="ChEBI" id="CHEBI:43474"/>
        <dbReference type="ChEBI" id="CHEBI:456216"/>
        <dbReference type="EC" id="6.4.1.1"/>
    </reaction>
</comment>
<evidence type="ECO:0000256" key="12">
    <source>
        <dbReference type="PIRSR" id="PIRSR001594-3"/>
    </source>
</evidence>
<dbReference type="SUPFAM" id="SSF51246">
    <property type="entry name" value="Rudiment single hybrid motif"/>
    <property type="match status" value="1"/>
</dbReference>
<dbReference type="SUPFAM" id="SSF52440">
    <property type="entry name" value="PreATP-grasp domain"/>
    <property type="match status" value="1"/>
</dbReference>
<dbReference type="FunFam" id="3.20.20.70:FF:000033">
    <property type="entry name" value="Pyruvate carboxylase"/>
    <property type="match status" value="1"/>
</dbReference>
<evidence type="ECO:0000256" key="11">
    <source>
        <dbReference type="PIRSR" id="PIRSR001594-2"/>
    </source>
</evidence>
<dbReference type="PROSITE" id="PS50968">
    <property type="entry name" value="BIOTINYL_LIPOYL"/>
    <property type="match status" value="1"/>
</dbReference>
<dbReference type="PROSITE" id="PS00866">
    <property type="entry name" value="CPSASE_1"/>
    <property type="match status" value="1"/>
</dbReference>
<protein>
    <recommendedName>
        <fullName evidence="2 9">Pyruvate carboxylase</fullName>
        <ecNumber evidence="2 9">6.4.1.1</ecNumber>
    </recommendedName>
</protein>
<keyword evidence="19" id="KW-1185">Reference proteome</keyword>
<sequence length="1144" mass="128032">MKKILVANRGEIAVRIIRACHELNLKTVAVYAKEDEYGIHRFKADEAYLIGQGKKPIEAYLDMDDIIRVAKMTGADAIHPGYGFLSENEEFAEKCAAAGITFIGPSVRQLAIFGDKIEAKEVAHKAGLKTIPGSNAPVKSIVEVREFANKYGYPIMVKAALGGGGRGMRIVRDDEELEEAYNRARSEAMQSFGDDELYVEKYLLNPKHIEVQILGDKHGNVLHLFERDCSVQRRNQKVIEFAPSISLSEERRQEICQAAVRLAKSVNYQNAGTVEFLVTDDDFYFIEVNPRIQVEHTTTEMITEIDIVQAQIQIADGKDLFKDLHLPKQEDMSYRGVAIQCRITTEDPENNFMPDTGKIETYRSPGGFGVRLDGGNAYTGAVITPYFDSLLVKACVQARNFPEAVAKMDRVLTEFQIRGVKTNIEFMQKVLNHPTFQKGQAHTTFVDHTPELFHFERKPSTTNHLLKYISDVTVNGFPGTTHHKKVFVPDIKLETDFEETPAKENAKSVFDRNGVEAAMNWVKQQEKVLITDTTMRDAHQSLFATRMRTKDMLPVIENYEKAFPNVFSAEVWGGATFDVAYRFLNEDPWERLKIMRKQMPHTLLQMLLRGSNAVGYKNYPDNVLKEFISRSAQNGVDVFRVFDSLNWVVQMEKPIEFVRDVGKIAEGTMCYTGDILNPAERKYSLDYYRSLAHDLVGAGSQIIGIKDMAGLLKPKAAYELVSALKADLDVPIHLHTHDTTGNGVATLVEATRAGVDVVDVAASSLSGTTSQPSMSSFYYALEGNKRQPDMNMTNVEKVNRYWGGIKPFYQDFMNGTTSPQTDIYQTEMPGGQYSNLQQQAKALGIEDFELVKKTYREVNELLGDIIKVTPSSKVVGDFAIFMIQNNLNSENIFKLGKTLDFPESVVDFFAGDIGQPVGGFPEKLQKLVLKDRKPITVRPGSLAAPVDFDRVKSELAEKIKHDPTPEEVLSYILYPEVFLGYEANVERFGSMYALDTTTFYQGMRPGETVHIDFAPGRSIIVRLDSISTADDAGNRSIFYSLNGQTIQIMIHDKSKEAKVKSIPKAEPTNPNHVGATLSGSVLEMLVEKGQVVKKGTPLVVTEAMKMETTIKAPFDGKVTHIYVKDGDVLESQDLLLELTPVKSK</sequence>